<dbReference type="GO" id="GO:0005829">
    <property type="term" value="C:cytosol"/>
    <property type="evidence" value="ECO:0007669"/>
    <property type="project" value="TreeGrafter"/>
</dbReference>
<keyword evidence="1" id="KW-0560">Oxidoreductase</keyword>
<gene>
    <name evidence="4" type="ORF">SAMN04488524_0058</name>
</gene>
<dbReference type="Gene3D" id="3.20.20.30">
    <property type="entry name" value="Luciferase-like domain"/>
    <property type="match status" value="1"/>
</dbReference>
<evidence type="ECO:0000256" key="2">
    <source>
        <dbReference type="ARBA" id="ARBA00023033"/>
    </source>
</evidence>
<dbReference type="Pfam" id="PF00296">
    <property type="entry name" value="Bac_luciferase"/>
    <property type="match status" value="1"/>
</dbReference>
<dbReference type="InterPro" id="IPR011251">
    <property type="entry name" value="Luciferase-like_dom"/>
</dbReference>
<dbReference type="Proteomes" id="UP000192756">
    <property type="component" value="Unassembled WGS sequence"/>
</dbReference>
<keyword evidence="5" id="KW-1185">Reference proteome</keyword>
<dbReference type="OrthoDB" id="9776438at2"/>
<evidence type="ECO:0000256" key="1">
    <source>
        <dbReference type="ARBA" id="ARBA00023002"/>
    </source>
</evidence>
<protein>
    <submittedName>
        <fullName evidence="4">Probable oxidoreductase, LLM family</fullName>
    </submittedName>
</protein>
<dbReference type="STRING" id="151894.SAMN04488524_0058"/>
<sequence>MELGIGMFGDLSVDPQTGKPRSAQIKLQEILEQIKLADEVGLDVFGLGEHHRPDYAVSSPEIVLAAAAGITKNIKLTSTVTVLSSAEPVKVYQDFSTIDLISNGRAEIGVGRGSFIESFPLFGYDLKNYDQLFEEKLDLLLNINNNEVVNWKGELRAPLINQMVLPRASNNGKLPIWIAVGGTPQSVLRAAVLGLPLVVAIIGGMPKQFQPLIEYYKEQYVKHGHDVSKMQIGIHSHAFVSDNEADADAYYNNYSAQMDRVGATRGWAPYTKLQYDGGRSKEGALFIGEANAVTEKILYMHELFGITRFIGHMDVGDPSHKEMMKSIEIFGSKVAPAVRKALNKAV</sequence>
<reference evidence="5" key="1">
    <citation type="submission" date="2017-04" db="EMBL/GenBank/DDBJ databases">
        <authorList>
            <person name="Varghese N."/>
            <person name="Submissions S."/>
        </authorList>
    </citation>
    <scope>NUCLEOTIDE SEQUENCE [LARGE SCALE GENOMIC DNA]</scope>
    <source>
        <strain evidence="5">DSM 12126</strain>
    </source>
</reference>
<dbReference type="InterPro" id="IPR036661">
    <property type="entry name" value="Luciferase-like_sf"/>
</dbReference>
<dbReference type="InterPro" id="IPR022290">
    <property type="entry name" value="LLM_Atu2307-like"/>
</dbReference>
<dbReference type="AlphaFoldDB" id="A0A1W1YPF6"/>
<dbReference type="PANTHER" id="PTHR30137">
    <property type="entry name" value="LUCIFERASE-LIKE MONOOXYGENASE"/>
    <property type="match status" value="1"/>
</dbReference>
<evidence type="ECO:0000313" key="5">
    <source>
        <dbReference type="Proteomes" id="UP000192756"/>
    </source>
</evidence>
<name>A0A1W1YPF6_9SPHI</name>
<keyword evidence="2" id="KW-0503">Monooxygenase</keyword>
<proteinExistence type="predicted"/>
<dbReference type="SUPFAM" id="SSF51679">
    <property type="entry name" value="Bacterial luciferase-like"/>
    <property type="match status" value="1"/>
</dbReference>
<dbReference type="GO" id="GO:0004497">
    <property type="term" value="F:monooxygenase activity"/>
    <property type="evidence" value="ECO:0007669"/>
    <property type="project" value="UniProtKB-KW"/>
</dbReference>
<evidence type="ECO:0000313" key="4">
    <source>
        <dbReference type="EMBL" id="SMC37618.1"/>
    </source>
</evidence>
<organism evidence="4 5">
    <name type="scientific">Pedobacter africanus</name>
    <dbReference type="NCBI Taxonomy" id="151894"/>
    <lineage>
        <taxon>Bacteria</taxon>
        <taxon>Pseudomonadati</taxon>
        <taxon>Bacteroidota</taxon>
        <taxon>Sphingobacteriia</taxon>
        <taxon>Sphingobacteriales</taxon>
        <taxon>Sphingobacteriaceae</taxon>
        <taxon>Pedobacter</taxon>
    </lineage>
</organism>
<dbReference type="NCBIfam" id="TIGR03858">
    <property type="entry name" value="LLM_2I7G"/>
    <property type="match status" value="1"/>
</dbReference>
<evidence type="ECO:0000259" key="3">
    <source>
        <dbReference type="Pfam" id="PF00296"/>
    </source>
</evidence>
<dbReference type="EMBL" id="FWXT01000001">
    <property type="protein sequence ID" value="SMC37618.1"/>
    <property type="molecule type" value="Genomic_DNA"/>
</dbReference>
<dbReference type="PANTHER" id="PTHR30137:SF8">
    <property type="entry name" value="BLR5498 PROTEIN"/>
    <property type="match status" value="1"/>
</dbReference>
<dbReference type="RefSeq" id="WP_084236297.1">
    <property type="nucleotide sequence ID" value="NZ_FWXT01000001.1"/>
</dbReference>
<feature type="domain" description="Luciferase-like" evidence="3">
    <location>
        <begin position="4"/>
        <end position="303"/>
    </location>
</feature>
<dbReference type="InterPro" id="IPR050766">
    <property type="entry name" value="Bact_Lucif_Oxidored"/>
</dbReference>
<accession>A0A1W1YPF6</accession>
<dbReference type="GO" id="GO:0016705">
    <property type="term" value="F:oxidoreductase activity, acting on paired donors, with incorporation or reduction of molecular oxygen"/>
    <property type="evidence" value="ECO:0007669"/>
    <property type="project" value="InterPro"/>
</dbReference>